<dbReference type="InterPro" id="IPR001279">
    <property type="entry name" value="Metallo-B-lactamas"/>
</dbReference>
<evidence type="ECO:0000259" key="7">
    <source>
        <dbReference type="SMART" id="SM00849"/>
    </source>
</evidence>
<evidence type="ECO:0000313" key="11">
    <source>
        <dbReference type="Proteomes" id="UP000095409"/>
    </source>
</evidence>
<organism evidence="8 11">
    <name type="scientific">Blautia obeum</name>
    <dbReference type="NCBI Taxonomy" id="40520"/>
    <lineage>
        <taxon>Bacteria</taxon>
        <taxon>Bacillati</taxon>
        <taxon>Bacillota</taxon>
        <taxon>Clostridia</taxon>
        <taxon>Lachnospirales</taxon>
        <taxon>Lachnospiraceae</taxon>
        <taxon>Blautia</taxon>
    </lineage>
</organism>
<feature type="transmembrane region" description="Helical" evidence="6">
    <location>
        <begin position="370"/>
        <end position="394"/>
    </location>
</feature>
<feature type="transmembrane region" description="Helical" evidence="6">
    <location>
        <begin position="274"/>
        <end position="292"/>
    </location>
</feature>
<reference evidence="8 11" key="1">
    <citation type="submission" date="2015-09" db="EMBL/GenBank/DDBJ databases">
        <authorList>
            <consortium name="Pathogen Informatics"/>
        </authorList>
    </citation>
    <scope>NUCLEOTIDE SEQUENCE [LARGE SCALE GENOMIC DNA]</scope>
    <source>
        <strain evidence="8 11">2789STDY5608837</strain>
    </source>
</reference>
<feature type="transmembrane region" description="Helical" evidence="6">
    <location>
        <begin position="483"/>
        <end position="501"/>
    </location>
</feature>
<name>A0A174DYS0_9FIRM</name>
<evidence type="ECO:0000256" key="3">
    <source>
        <dbReference type="ARBA" id="ARBA00022692"/>
    </source>
</evidence>
<evidence type="ECO:0000313" key="10">
    <source>
        <dbReference type="EMBL" id="RYT67814.1"/>
    </source>
</evidence>
<dbReference type="Pfam" id="PF13567">
    <property type="entry name" value="DUF4131"/>
    <property type="match status" value="1"/>
</dbReference>
<feature type="transmembrane region" description="Helical" evidence="6">
    <location>
        <begin position="195"/>
        <end position="217"/>
    </location>
</feature>
<dbReference type="PANTHER" id="PTHR30619:SF7">
    <property type="entry name" value="BETA-LACTAMASE DOMAIN PROTEIN"/>
    <property type="match status" value="1"/>
</dbReference>
<accession>A0A174DYS0</accession>
<reference evidence="10 13" key="3">
    <citation type="journal article" date="2019" name="Science, e1252229">
        <title>Invertible promoters mediate bacterial phase variation, antibiotic resistance, and host adaptation in the gut.</title>
        <authorList>
            <person name="Jiang X."/>
            <person name="Hall A.B."/>
            <person name="Arthur T.D."/>
            <person name="Plichta D.R."/>
            <person name="Covington C.T."/>
            <person name="Poyet M."/>
            <person name="Crothers J."/>
            <person name="Moses P.L."/>
            <person name="Tolonen A.C."/>
            <person name="Vlamakis H."/>
            <person name="Alm E.J."/>
            <person name="Xavier R.J."/>
        </authorList>
    </citation>
    <scope>NUCLEOTIDE SEQUENCE [LARGE SCALE GENOMIC DNA]</scope>
    <source>
        <strain evidence="10">Af_0058</strain>
        <strain evidence="13">af_0058</strain>
    </source>
</reference>
<proteinExistence type="predicted"/>
<feature type="transmembrane region" description="Helical" evidence="6">
    <location>
        <begin position="250"/>
        <end position="267"/>
    </location>
</feature>
<protein>
    <submittedName>
        <fullName evidence="8">ComEC family competence protein</fullName>
    </submittedName>
    <submittedName>
        <fullName evidence="9">ComEC/Rec2 family competence protein</fullName>
    </submittedName>
</protein>
<keyword evidence="4 6" id="KW-1133">Transmembrane helix</keyword>
<dbReference type="CDD" id="cd07731">
    <property type="entry name" value="ComA-like_MBL-fold"/>
    <property type="match status" value="1"/>
</dbReference>
<evidence type="ECO:0000256" key="2">
    <source>
        <dbReference type="ARBA" id="ARBA00022475"/>
    </source>
</evidence>
<dbReference type="GO" id="GO:0005886">
    <property type="term" value="C:plasma membrane"/>
    <property type="evidence" value="ECO:0007669"/>
    <property type="project" value="UniProtKB-SubCell"/>
</dbReference>
<dbReference type="EMBL" id="RCXQ01000003">
    <property type="protein sequence ID" value="RYT67814.1"/>
    <property type="molecule type" value="Genomic_DNA"/>
</dbReference>
<dbReference type="EMBL" id="QRZI01000005">
    <property type="protein sequence ID" value="RGV64402.1"/>
    <property type="molecule type" value="Genomic_DNA"/>
</dbReference>
<dbReference type="EMBL" id="CYZD01000008">
    <property type="protein sequence ID" value="CUO29000.1"/>
    <property type="molecule type" value="Genomic_DNA"/>
</dbReference>
<evidence type="ECO:0000313" key="8">
    <source>
        <dbReference type="EMBL" id="CUO29000.1"/>
    </source>
</evidence>
<feature type="transmembrane region" description="Helical" evidence="6">
    <location>
        <begin position="224"/>
        <end position="244"/>
    </location>
</feature>
<feature type="transmembrane region" description="Helical" evidence="6">
    <location>
        <begin position="332"/>
        <end position="350"/>
    </location>
</feature>
<comment type="subcellular location">
    <subcellularLocation>
        <location evidence="1">Cell membrane</location>
        <topology evidence="1">Multi-pass membrane protein</topology>
    </subcellularLocation>
</comment>
<evidence type="ECO:0000256" key="4">
    <source>
        <dbReference type="ARBA" id="ARBA00022989"/>
    </source>
</evidence>
<dbReference type="InterPro" id="IPR036866">
    <property type="entry name" value="RibonucZ/Hydroxyglut_hydro"/>
</dbReference>
<feature type="domain" description="Metallo-beta-lactamase" evidence="7">
    <location>
        <begin position="516"/>
        <end position="720"/>
    </location>
</feature>
<feature type="transmembrane region" description="Helical" evidence="6">
    <location>
        <begin position="406"/>
        <end position="423"/>
    </location>
</feature>
<feature type="transmembrane region" description="Helical" evidence="6">
    <location>
        <begin position="429"/>
        <end position="449"/>
    </location>
</feature>
<evidence type="ECO:0000256" key="5">
    <source>
        <dbReference type="ARBA" id="ARBA00023136"/>
    </source>
</evidence>
<dbReference type="SUPFAM" id="SSF56281">
    <property type="entry name" value="Metallo-hydrolase/oxidoreductase"/>
    <property type="match status" value="1"/>
</dbReference>
<dbReference type="InterPro" id="IPR025405">
    <property type="entry name" value="DUF4131"/>
</dbReference>
<keyword evidence="2" id="KW-1003">Cell membrane</keyword>
<evidence type="ECO:0000313" key="12">
    <source>
        <dbReference type="Proteomes" id="UP000265828"/>
    </source>
</evidence>
<reference evidence="9 12" key="2">
    <citation type="submission" date="2018-08" db="EMBL/GenBank/DDBJ databases">
        <title>A genome reference for cultivated species of the human gut microbiota.</title>
        <authorList>
            <person name="Zou Y."/>
            <person name="Xue W."/>
            <person name="Luo G."/>
        </authorList>
    </citation>
    <scope>NUCLEOTIDE SEQUENCE [LARGE SCALE GENOMIC DNA]</scope>
    <source>
        <strain evidence="9 12">AF14-23</strain>
    </source>
</reference>
<dbReference type="Pfam" id="PF00753">
    <property type="entry name" value="Lactamase_B"/>
    <property type="match status" value="1"/>
</dbReference>
<dbReference type="Proteomes" id="UP000293506">
    <property type="component" value="Unassembled WGS sequence"/>
</dbReference>
<dbReference type="InterPro" id="IPR052159">
    <property type="entry name" value="Competence_DNA_uptake"/>
</dbReference>
<evidence type="ECO:0000256" key="1">
    <source>
        <dbReference type="ARBA" id="ARBA00004651"/>
    </source>
</evidence>
<dbReference type="Proteomes" id="UP000095409">
    <property type="component" value="Unassembled WGS sequence"/>
</dbReference>
<evidence type="ECO:0000313" key="9">
    <source>
        <dbReference type="EMBL" id="RGV64402.1"/>
    </source>
</evidence>
<dbReference type="SMART" id="SM00849">
    <property type="entry name" value="Lactamase_B"/>
    <property type="match status" value="1"/>
</dbReference>
<dbReference type="InterPro" id="IPR004477">
    <property type="entry name" value="ComEC_N"/>
</dbReference>
<dbReference type="NCBIfam" id="TIGR00360">
    <property type="entry name" value="ComEC_N-term"/>
    <property type="match status" value="1"/>
</dbReference>
<feature type="transmembrane region" description="Helical" evidence="6">
    <location>
        <begin position="298"/>
        <end position="320"/>
    </location>
</feature>
<evidence type="ECO:0000313" key="13">
    <source>
        <dbReference type="Proteomes" id="UP000293506"/>
    </source>
</evidence>
<sequence length="768" mass="83727">MKRRPVCLVCLILMFCIWLMDLAGFARISGNPLPESVQLYIEKHPEAVICGEVQQYQATEYSLSAYLKHVCLIVGSEQIPIKNLRVFLKSNKEFPIGTTVKISGKLEEIPEPRNPGEFDSRQFYACQKIYYFMKNGAVLAWSSKYSRYGQFMQNLKSKIMQTLDIAAKEDAGIFEAMLLGEKDNLEDEVKIRYQMAGIIHILAISGLHISVLGIGFFDLLKRAGFGNVSAGMVVLSVLLQYGILTGESVSAMRAVGMFLVAVGARIAGRTYDLLTALAVSAVLLLLDAPANLYNSGFWLSFGAVAGLGVVAPVLAGCIRVENRLAASVMKTLVSSIAVQMTTFPIMLRIYGEISLAGFFLNLLVLPTVSVVLVSGIAAVAVGMASVSAAVYVVLPGRVLLFLYEKLCELAAGIPFCTWIAGSPKLWQCAGYYVLLFLGVEILGMSRGTVTWNGATGKRAGNHAFMQEEKNHGEGKGWLRKYQLLSGISGIMLILGLGILIYHPSGNLQITCLDIGQGDCISIQLPQGQNFLIDGGSSNKKNIAHYQILPFLKNRGIGVIDAILISHTDNDHISGVLELFDYMRTHLTSVRVKNLILPEWTQPDDAYQQLVDKAQAAGVNVQKGRKGEQIALGKASLRFLSPDRGTAGTDANEDGMVVELTYGGFEGLFTGDIGTETEKKLLPELEDVDFLKVGHHGSRYSTCQEFLDVVRPELAVVSCSATNTYGHPSGETIERLEDSGAKIWYTMKEGAVTAETDGKEVWVDTFVHP</sequence>
<evidence type="ECO:0000256" key="6">
    <source>
        <dbReference type="SAM" id="Phobius"/>
    </source>
</evidence>
<gene>
    <name evidence="9" type="ORF">DWW07_09435</name>
    <name evidence="10" type="ORF">EAI82_04635</name>
    <name evidence="8" type="ORF">ERS852394_01856</name>
</gene>
<dbReference type="Pfam" id="PF03772">
    <property type="entry name" value="Competence"/>
    <property type="match status" value="1"/>
</dbReference>
<dbReference type="AlphaFoldDB" id="A0A174DYS0"/>
<dbReference type="InterPro" id="IPR035681">
    <property type="entry name" value="ComA-like_MBL"/>
</dbReference>
<keyword evidence="5 6" id="KW-0472">Membrane</keyword>
<keyword evidence="3 6" id="KW-0812">Transmembrane</keyword>
<dbReference type="Gene3D" id="3.60.15.10">
    <property type="entry name" value="Ribonuclease Z/Hydroxyacylglutathione hydrolase-like"/>
    <property type="match status" value="1"/>
</dbReference>
<dbReference type="Proteomes" id="UP000265828">
    <property type="component" value="Unassembled WGS sequence"/>
</dbReference>
<dbReference type="PANTHER" id="PTHR30619">
    <property type="entry name" value="DNA INTERNALIZATION/COMPETENCE PROTEIN COMEC/REC2"/>
    <property type="match status" value="1"/>
</dbReference>